<proteinExistence type="predicted"/>
<evidence type="ECO:0000313" key="4">
    <source>
        <dbReference type="Proteomes" id="UP000202558"/>
    </source>
</evidence>
<dbReference type="SUPFAM" id="SSF48403">
    <property type="entry name" value="Ankyrin repeat"/>
    <property type="match status" value="1"/>
</dbReference>
<dbReference type="Gene3D" id="1.25.40.20">
    <property type="entry name" value="Ankyrin repeat-containing domain"/>
    <property type="match status" value="2"/>
</dbReference>
<dbReference type="OrthoDB" id="30545at10239"/>
<reference evidence="3 4" key="1">
    <citation type="journal article" date="2011" name="Proc. Natl. Acad. Sci. U.S.A.">
        <title>Distant Mimivirus relative with a larger genome highlights the fundamental features of Megaviridae.</title>
        <authorList>
            <person name="Arslan D."/>
            <person name="Legendre M."/>
            <person name="Seltzer V."/>
            <person name="Abergel C."/>
            <person name="Claverie J.M."/>
        </authorList>
    </citation>
    <scope>NUCLEOTIDE SEQUENCE [LARGE SCALE GENOMIC DNA]</scope>
    <source>
        <strain evidence="3">Claverie Las Cruses</strain>
    </source>
</reference>
<accession>G5CR49</accession>
<dbReference type="KEGG" id="vg:11257610"/>
<sequence>MNLSIINKSYSYNKIYPCNDIISCNRFSKLMVLIINEYKIYGGYKIIKNYIGKNKKKINYQNNYGYTALMIAVMNYGNECSFRTVKLLLKLGADIRINSFHGENAINIAIKNYSKHRNINMIKTLLLYYPDFLDNCFDYTYYKHNFEALKNAHPDIISLIVQMLPNIDKILPDGYTYLMNAILVSNYKLIYELLKHRCDVNIVDNNDMNMNALIACGWSRIDKIDVYETIIQNGCNVNHQDNNGDTVLHILLKNLKKNINIDIIKLLLKNGIDINMENNKNTTVLIKACKYSRLFNVKQIVELLLQNSAEINDGHFVTPLIVSSINSWTTSDIETMQLLLKYGADVNKTNHLGCHALMFAARYAGTTSCIETVKFLLDNGANVNLQDYYGYTTLMYASKYSKTSDRKVIHMLLDYGANINLFEHKGNNALLLSAMDKNNTSCFYTIKTLLTYGSNYLTCNETGKTLFSYINRNEIVDCFDIIKQVENTKSCLQKVLKQYMMVIENKFYQPDSLRVKLLSINWNIQNNDCAKIINLNNLELFDYFGIFDTDSLKIKISDTIKNMN</sequence>
<keyword evidence="2" id="KW-0040">ANK repeat</keyword>
<dbReference type="SMART" id="SM00248">
    <property type="entry name" value="ANK"/>
    <property type="match status" value="11"/>
</dbReference>
<dbReference type="PANTHER" id="PTHR24173:SF74">
    <property type="entry name" value="ANKYRIN REPEAT DOMAIN-CONTAINING PROTEIN 16"/>
    <property type="match status" value="1"/>
</dbReference>
<evidence type="ECO:0000256" key="1">
    <source>
        <dbReference type="ARBA" id="ARBA00022737"/>
    </source>
</evidence>
<keyword evidence="1" id="KW-0677">Repeat</keyword>
<evidence type="ECO:0000313" key="3">
    <source>
        <dbReference type="EMBL" id="AEQ32584.1"/>
    </source>
</evidence>
<protein>
    <submittedName>
        <fullName evidence="3">Ankyrin repeat protein</fullName>
    </submittedName>
</protein>
<evidence type="ECO:0000256" key="2">
    <source>
        <dbReference type="ARBA" id="ARBA00023043"/>
    </source>
</evidence>
<dbReference type="EMBL" id="JN258408">
    <property type="protein sequence ID" value="AEQ32584.1"/>
    <property type="molecule type" value="Genomic_DNA"/>
</dbReference>
<name>G5CR49_9VIRU</name>
<dbReference type="Pfam" id="PF12796">
    <property type="entry name" value="Ank_2"/>
    <property type="match status" value="3"/>
</dbReference>
<dbReference type="PROSITE" id="PS50088">
    <property type="entry name" value="ANK_REPEAT"/>
    <property type="match status" value="5"/>
</dbReference>
<gene>
    <name evidence="3" type="primary">mchi_112</name>
</gene>
<dbReference type="PROSITE" id="PS50297">
    <property type="entry name" value="ANK_REP_REGION"/>
    <property type="match status" value="2"/>
</dbReference>
<keyword evidence="4" id="KW-1185">Reference proteome</keyword>
<dbReference type="InterPro" id="IPR036770">
    <property type="entry name" value="Ankyrin_rpt-contain_sf"/>
</dbReference>
<dbReference type="PANTHER" id="PTHR24173">
    <property type="entry name" value="ANKYRIN REPEAT CONTAINING"/>
    <property type="match status" value="1"/>
</dbReference>
<dbReference type="Proteomes" id="UP000202558">
    <property type="component" value="Segment"/>
</dbReference>
<organism evidence="3 4">
    <name type="scientific">Megavirus chiliensis</name>
    <dbReference type="NCBI Taxonomy" id="1094892"/>
    <lineage>
        <taxon>Viruses</taxon>
        <taxon>Varidnaviria</taxon>
        <taxon>Bamfordvirae</taxon>
        <taxon>Nucleocytoviricota</taxon>
        <taxon>Megaviricetes</taxon>
        <taxon>Imitervirales</taxon>
        <taxon>Mimiviridae</taxon>
        <taxon>Megamimivirinae</taxon>
        <taxon>Megavirus</taxon>
        <taxon>Megavirus chilense</taxon>
    </lineage>
</organism>
<dbReference type="InterPro" id="IPR002110">
    <property type="entry name" value="Ankyrin_rpt"/>
</dbReference>